<evidence type="ECO:0000313" key="5">
    <source>
        <dbReference type="Proteomes" id="UP000291124"/>
    </source>
</evidence>
<evidence type="ECO:0000256" key="2">
    <source>
        <dbReference type="SAM" id="SignalP"/>
    </source>
</evidence>
<gene>
    <name evidence="4" type="ORF">E1750_17510</name>
</gene>
<feature type="chain" id="PRO_5020577051" evidence="2">
    <location>
        <begin position="33"/>
        <end position="926"/>
    </location>
</feature>
<accession>A0A4P6YBQ6</accession>
<sequence length="926" mass="95532">MKNKIYLFKKPRTFLFVQIMLVFGLFTGSLQAQVPTHIWSGGNGDWNDANNWNVVTTTSQTAASTSGSTTLTLSAANAAIAVGDYVSGPTTTISYGTRVTAVAGTAVTIDYPANVTNAAGAFVFYKPGATGVSFPGSAANHGALIFSGTCTITANPANPIKSLLVENTSSQGKLIINSGITLALSNAGAGSTPLFIVRGGLVENNGELKSTATIFNGNCVRFDTPLAAPSGDWGIIGSGILTFSNTSLVNNNMFTGSHISINHTLASTPKIVINSGSTFTALSPSQTGANPAILFNIATNSKVQIQGSGLTAPASVPLFKTAAGSTVTIDSGVTLTSVNAVPTTIAGTINNSGTIISSGLITNTGTINNISSGKLILKSEATAAYLFTLSSTTLLAITAGDTYTSGGATFTVVYSRLVNSTATVKLLAIASSSTPVALSGTLTKVTGSGDASIAYTAVEKVGIGYLSSTTSVDNVTQDRYLSSNQRGWRLLSNPLTDVTYGSVATASTTPLTLGNGTAKTYDSATNTWTVSNTDDTQTWGSKTAVSLFVRGRTSEVTGTSYSVNPPSNVTVSVTGAASNTAPATINTISGQYYLVANPYTAPVSVSSILTASTGLSTTVSYYNPTVGSSGSNADLILKYGGYTTPTVSGVAGSTTDVIIPPMGAFFVQATADGTINVPKTVIFTGTPTPPSGNYTHKSAQTKIAATNALKLEVTADNTYYDTVSMRFKAAGDASSNIDFGKLPNTVLDAYSIAGSNKMAVSELELKEQMIPLGITSTIQKSYSFRVAENTIPAGFEAVLVDTYLNKNTVLAPGTDYVFAIDSNPASQGDTRFAINLKTTGTLGVVANALDANIQVYPNPSRGQFNITNTLQDGATIEISSLNGQRIHMQKLNSGTTTIQTKSWATGVYILKAANNGTETTKKLIIQ</sequence>
<dbReference type="Pfam" id="PF18962">
    <property type="entry name" value="Por_Secre_tail"/>
    <property type="match status" value="1"/>
</dbReference>
<protein>
    <submittedName>
        <fullName evidence="4">T9SS type A sorting domain-containing protein</fullName>
    </submittedName>
</protein>
<keyword evidence="5" id="KW-1185">Reference proteome</keyword>
<dbReference type="EMBL" id="CP037933">
    <property type="protein sequence ID" value="QBN20509.1"/>
    <property type="molecule type" value="Genomic_DNA"/>
</dbReference>
<proteinExistence type="predicted"/>
<dbReference type="Proteomes" id="UP000291124">
    <property type="component" value="Chromosome"/>
</dbReference>
<keyword evidence="1 2" id="KW-0732">Signal</keyword>
<dbReference type="AlphaFoldDB" id="A0A4P6YBQ6"/>
<dbReference type="OrthoDB" id="9763643at2"/>
<organism evidence="4 5">
    <name type="scientific">Flavobacterium nackdongense</name>
    <dbReference type="NCBI Taxonomy" id="2547394"/>
    <lineage>
        <taxon>Bacteria</taxon>
        <taxon>Pseudomonadati</taxon>
        <taxon>Bacteroidota</taxon>
        <taxon>Flavobacteriia</taxon>
        <taxon>Flavobacteriales</taxon>
        <taxon>Flavobacteriaceae</taxon>
        <taxon>Flavobacterium</taxon>
    </lineage>
</organism>
<name>A0A4P6YBQ6_9FLAO</name>
<dbReference type="KEGG" id="fnk:E1750_17510"/>
<evidence type="ECO:0000256" key="1">
    <source>
        <dbReference type="ARBA" id="ARBA00022729"/>
    </source>
</evidence>
<dbReference type="RefSeq" id="WP_133278008.1">
    <property type="nucleotide sequence ID" value="NZ_CP037933.1"/>
</dbReference>
<feature type="domain" description="Secretion system C-terminal sorting" evidence="3">
    <location>
        <begin position="855"/>
        <end position="925"/>
    </location>
</feature>
<evidence type="ECO:0000313" key="4">
    <source>
        <dbReference type="EMBL" id="QBN20509.1"/>
    </source>
</evidence>
<dbReference type="NCBIfam" id="TIGR04183">
    <property type="entry name" value="Por_Secre_tail"/>
    <property type="match status" value="1"/>
</dbReference>
<dbReference type="InterPro" id="IPR026444">
    <property type="entry name" value="Secre_tail"/>
</dbReference>
<evidence type="ECO:0000259" key="3">
    <source>
        <dbReference type="Pfam" id="PF18962"/>
    </source>
</evidence>
<reference evidence="5" key="1">
    <citation type="submission" date="2019-03" db="EMBL/GenBank/DDBJ databases">
        <title>Flavobacterium sp.</title>
        <authorList>
            <person name="Kim H."/>
        </authorList>
    </citation>
    <scope>NUCLEOTIDE SEQUENCE [LARGE SCALE GENOMIC DNA]</scope>
    <source>
        <strain evidence="5">GS13</strain>
    </source>
</reference>
<feature type="signal peptide" evidence="2">
    <location>
        <begin position="1"/>
        <end position="32"/>
    </location>
</feature>